<comment type="caution">
    <text evidence="1">The sequence shown here is derived from an EMBL/GenBank/DDBJ whole genome shotgun (WGS) entry which is preliminary data.</text>
</comment>
<sequence length="170" mass="19316">MAKLILESSSVPPRPLLSISPFLSLSLLWPPLFLASFSLSLHFSRSLSSHPLPLVANLFPIPLLFSFSVSSSPPPFFSSPSSSLTASLSLPLKKRIRCLWLRVATHDHAEPPRFGHTHLPQPTPSSLSLRCPLHFFFLDGISRTYEEIRRWNFHDGFYFFVGFTFFKIQM</sequence>
<proteinExistence type="predicted"/>
<evidence type="ECO:0000313" key="2">
    <source>
        <dbReference type="Proteomes" id="UP000811246"/>
    </source>
</evidence>
<gene>
    <name evidence="1" type="ORF">I3842_07G058100</name>
</gene>
<evidence type="ECO:0000313" key="1">
    <source>
        <dbReference type="EMBL" id="KAG6702881.1"/>
    </source>
</evidence>
<protein>
    <submittedName>
        <fullName evidence="1">Uncharacterized protein</fullName>
    </submittedName>
</protein>
<dbReference type="EMBL" id="CM031831">
    <property type="protein sequence ID" value="KAG6702881.1"/>
    <property type="molecule type" value="Genomic_DNA"/>
</dbReference>
<dbReference type="Proteomes" id="UP000811246">
    <property type="component" value="Chromosome 7"/>
</dbReference>
<dbReference type="AlphaFoldDB" id="A0A922EIV2"/>
<accession>A0A922EIV2</accession>
<reference evidence="1" key="1">
    <citation type="submission" date="2021-01" db="EMBL/GenBank/DDBJ databases">
        <authorList>
            <person name="Lovell J.T."/>
            <person name="Bentley N."/>
            <person name="Bhattarai G."/>
            <person name="Jenkins J.W."/>
            <person name="Sreedasyam A."/>
            <person name="Alarcon Y."/>
            <person name="Bock C."/>
            <person name="Boston L."/>
            <person name="Carlson J."/>
            <person name="Cervantes K."/>
            <person name="Clermont K."/>
            <person name="Krom N."/>
            <person name="Kubenka K."/>
            <person name="Mamidi S."/>
            <person name="Mattison C."/>
            <person name="Monteros M."/>
            <person name="Pisani C."/>
            <person name="Plott C."/>
            <person name="Rajasekar S."/>
            <person name="Rhein H.S."/>
            <person name="Rohla C."/>
            <person name="Song M."/>
            <person name="Hilaire R.S."/>
            <person name="Shu S."/>
            <person name="Wells L."/>
            <person name="Wang X."/>
            <person name="Webber J."/>
            <person name="Heerema R.J."/>
            <person name="Klein P."/>
            <person name="Conner P."/>
            <person name="Grauke L."/>
            <person name="Grimwood J."/>
            <person name="Schmutz J."/>
            <person name="Randall J.J."/>
        </authorList>
    </citation>
    <scope>NUCLEOTIDE SEQUENCE</scope>
    <source>
        <tissue evidence="1">Leaf</tissue>
    </source>
</reference>
<name>A0A922EIV2_CARIL</name>
<organism evidence="1 2">
    <name type="scientific">Carya illinoinensis</name>
    <name type="common">Pecan</name>
    <dbReference type="NCBI Taxonomy" id="32201"/>
    <lineage>
        <taxon>Eukaryota</taxon>
        <taxon>Viridiplantae</taxon>
        <taxon>Streptophyta</taxon>
        <taxon>Embryophyta</taxon>
        <taxon>Tracheophyta</taxon>
        <taxon>Spermatophyta</taxon>
        <taxon>Magnoliopsida</taxon>
        <taxon>eudicotyledons</taxon>
        <taxon>Gunneridae</taxon>
        <taxon>Pentapetalae</taxon>
        <taxon>rosids</taxon>
        <taxon>fabids</taxon>
        <taxon>Fagales</taxon>
        <taxon>Juglandaceae</taxon>
        <taxon>Carya</taxon>
    </lineage>
</organism>